<dbReference type="AlphaFoldDB" id="A0A9X1UD88"/>
<keyword evidence="4" id="KW-0274">FAD</keyword>
<keyword evidence="12" id="KW-1185">Reference proteome</keyword>
<reference evidence="11" key="1">
    <citation type="submission" date="2022-01" db="EMBL/GenBank/DDBJ databases">
        <title>Genome sequence and assembly of Parabukholderia sp. RG36.</title>
        <authorList>
            <person name="Chhetri G."/>
        </authorList>
    </citation>
    <scope>NUCLEOTIDE SEQUENCE</scope>
    <source>
        <strain evidence="11">RG36</strain>
    </source>
</reference>
<dbReference type="Gene3D" id="3.50.50.100">
    <property type="match status" value="1"/>
</dbReference>
<accession>A0A9X1UD88</accession>
<keyword evidence="5" id="KW-0809">Transit peptide</keyword>
<dbReference type="PANTHER" id="PTHR43706">
    <property type="entry name" value="NADH DEHYDROGENASE"/>
    <property type="match status" value="1"/>
</dbReference>
<dbReference type="EC" id="1.6.5.9" evidence="2"/>
<keyword evidence="7" id="KW-0520">NAD</keyword>
<dbReference type="EMBL" id="JAKLJA010000002">
    <property type="protein sequence ID" value="MCG5072369.1"/>
    <property type="molecule type" value="Genomic_DNA"/>
</dbReference>
<evidence type="ECO:0000313" key="11">
    <source>
        <dbReference type="EMBL" id="MCG5072369.1"/>
    </source>
</evidence>
<dbReference type="InterPro" id="IPR023753">
    <property type="entry name" value="FAD/NAD-binding_dom"/>
</dbReference>
<dbReference type="Proteomes" id="UP001139308">
    <property type="component" value="Unassembled WGS sequence"/>
</dbReference>
<dbReference type="GO" id="GO:0050136">
    <property type="term" value="F:NADH dehydrogenase (quinone) (non-electrogenic) activity"/>
    <property type="evidence" value="ECO:0007669"/>
    <property type="project" value="UniProtKB-EC"/>
</dbReference>
<dbReference type="InterPro" id="IPR045024">
    <property type="entry name" value="NDH-2"/>
</dbReference>
<evidence type="ECO:0000256" key="7">
    <source>
        <dbReference type="ARBA" id="ARBA00023027"/>
    </source>
</evidence>
<evidence type="ECO:0000259" key="10">
    <source>
        <dbReference type="Pfam" id="PF22366"/>
    </source>
</evidence>
<organism evidence="11 12">
    <name type="scientific">Paraburkholderia tagetis</name>
    <dbReference type="NCBI Taxonomy" id="2913261"/>
    <lineage>
        <taxon>Bacteria</taxon>
        <taxon>Pseudomonadati</taxon>
        <taxon>Pseudomonadota</taxon>
        <taxon>Betaproteobacteria</taxon>
        <taxon>Burkholderiales</taxon>
        <taxon>Burkholderiaceae</taxon>
        <taxon>Paraburkholderia</taxon>
    </lineage>
</organism>
<dbReference type="InterPro" id="IPR054585">
    <property type="entry name" value="NDH2-like_C"/>
</dbReference>
<name>A0A9X1UD88_9BURK</name>
<evidence type="ECO:0000256" key="8">
    <source>
        <dbReference type="ARBA" id="ARBA00047599"/>
    </source>
</evidence>
<dbReference type="PRINTS" id="PR00368">
    <property type="entry name" value="FADPNR"/>
</dbReference>
<dbReference type="InterPro" id="IPR036188">
    <property type="entry name" value="FAD/NAD-bd_sf"/>
</dbReference>
<evidence type="ECO:0000256" key="1">
    <source>
        <dbReference type="ARBA" id="ARBA00005272"/>
    </source>
</evidence>
<proteinExistence type="inferred from homology"/>
<evidence type="ECO:0000259" key="9">
    <source>
        <dbReference type="Pfam" id="PF07992"/>
    </source>
</evidence>
<evidence type="ECO:0000256" key="3">
    <source>
        <dbReference type="ARBA" id="ARBA00022630"/>
    </source>
</evidence>
<dbReference type="PRINTS" id="PR00411">
    <property type="entry name" value="PNDRDTASEI"/>
</dbReference>
<dbReference type="SUPFAM" id="SSF51905">
    <property type="entry name" value="FAD/NAD(P)-binding domain"/>
    <property type="match status" value="1"/>
</dbReference>
<gene>
    <name evidence="11" type="ORF">L5014_03155</name>
</gene>
<feature type="domain" description="FAD/NAD(P)-binding" evidence="9">
    <location>
        <begin position="17"/>
        <end position="333"/>
    </location>
</feature>
<dbReference type="PANTHER" id="PTHR43706:SF47">
    <property type="entry name" value="EXTERNAL NADH-UBIQUINONE OXIDOREDUCTASE 1, MITOCHONDRIAL-RELATED"/>
    <property type="match status" value="1"/>
</dbReference>
<sequence>MARAKDTKDNESADLPHVVIVGAGFGGVAAARGLRGAACRVTLIDRHNYHLFQPLLYQVATAGLSPADIATPIRSLFRDQPNVRVLFGEVGGINHEKRTVSMGSSAIPYDYLVLATGARYSYFGRDEWAEFAPVLKRIEDATAIRRRLLLAFELAENSADAEERAALLTIVIVGGGPTGVELAGAIAELTGQGMVQEFRTIDPASARILLVEAAPRILAQFPESLSATASRSLAALGVEVVPGTRVEHVEARGVTIAGQFIPARTVLWAAGVVASPAAAWLSAEADRAGRVKVGPDLSIPGHPDIFALGDTAASEGWAGKPVPGLAPAAKQGGAYVARLIRARINGATPPGAFRYRHLGSLATIGRKAAVADFGRIHLKGAVAWWLWGAVHIAFLAGVRNRTAVALDWFWAYLTSRRGTRLITDSSPD</sequence>
<comment type="catalytic activity">
    <reaction evidence="8">
        <text>a quinone + NADH + H(+) = a quinol + NAD(+)</text>
        <dbReference type="Rhea" id="RHEA:46160"/>
        <dbReference type="ChEBI" id="CHEBI:15378"/>
        <dbReference type="ChEBI" id="CHEBI:24646"/>
        <dbReference type="ChEBI" id="CHEBI:57540"/>
        <dbReference type="ChEBI" id="CHEBI:57945"/>
        <dbReference type="ChEBI" id="CHEBI:132124"/>
        <dbReference type="EC" id="1.6.5.9"/>
    </reaction>
</comment>
<dbReference type="Pfam" id="PF07992">
    <property type="entry name" value="Pyr_redox_2"/>
    <property type="match status" value="1"/>
</dbReference>
<keyword evidence="3" id="KW-0285">Flavoprotein</keyword>
<feature type="domain" description="External alternative NADH-ubiquinone oxidoreductase-like C-terminal" evidence="10">
    <location>
        <begin position="357"/>
        <end position="416"/>
    </location>
</feature>
<protein>
    <recommendedName>
        <fullName evidence="2">NADH:ubiquinone reductase (non-electrogenic)</fullName>
        <ecNumber evidence="2">1.6.5.9</ecNumber>
    </recommendedName>
</protein>
<keyword evidence="6" id="KW-0560">Oxidoreductase</keyword>
<evidence type="ECO:0000256" key="4">
    <source>
        <dbReference type="ARBA" id="ARBA00022827"/>
    </source>
</evidence>
<evidence type="ECO:0000256" key="2">
    <source>
        <dbReference type="ARBA" id="ARBA00012637"/>
    </source>
</evidence>
<evidence type="ECO:0000256" key="5">
    <source>
        <dbReference type="ARBA" id="ARBA00022946"/>
    </source>
</evidence>
<comment type="caution">
    <text evidence="11">The sequence shown here is derived from an EMBL/GenBank/DDBJ whole genome shotgun (WGS) entry which is preliminary data.</text>
</comment>
<evidence type="ECO:0000256" key="6">
    <source>
        <dbReference type="ARBA" id="ARBA00023002"/>
    </source>
</evidence>
<evidence type="ECO:0000313" key="12">
    <source>
        <dbReference type="Proteomes" id="UP001139308"/>
    </source>
</evidence>
<comment type="similarity">
    <text evidence="1">Belongs to the NADH dehydrogenase family.</text>
</comment>
<dbReference type="Pfam" id="PF22366">
    <property type="entry name" value="NDH2_C"/>
    <property type="match status" value="1"/>
</dbReference>